<keyword evidence="6" id="KW-0694">RNA-binding</keyword>
<dbReference type="GO" id="GO:0016787">
    <property type="term" value="F:hydrolase activity"/>
    <property type="evidence" value="ECO:0007669"/>
    <property type="project" value="UniProtKB-KW"/>
</dbReference>
<keyword evidence="5" id="KW-0378">Hydrolase</keyword>
<evidence type="ECO:0000256" key="1">
    <source>
        <dbReference type="ARBA" id="ARBA00006620"/>
    </source>
</evidence>
<evidence type="ECO:0000313" key="8">
    <source>
        <dbReference type="EMBL" id="MBM3224870.1"/>
    </source>
</evidence>
<evidence type="ECO:0000256" key="2">
    <source>
        <dbReference type="ARBA" id="ARBA00022649"/>
    </source>
</evidence>
<dbReference type="Gene3D" id="3.30.920.30">
    <property type="entry name" value="Hypothetical protein"/>
    <property type="match status" value="1"/>
</dbReference>
<sequence>MKRRDLERILRQLGWHFLRHGGKHDVWTNGTREEAIPRHAEINEKLAQAILRRVKGSL</sequence>
<dbReference type="InterPro" id="IPR012933">
    <property type="entry name" value="HicA_mRNA_interferase"/>
</dbReference>
<organism evidence="8 9">
    <name type="scientific">Tectimicrobiota bacterium</name>
    <dbReference type="NCBI Taxonomy" id="2528274"/>
    <lineage>
        <taxon>Bacteria</taxon>
        <taxon>Pseudomonadati</taxon>
        <taxon>Nitrospinota/Tectimicrobiota group</taxon>
        <taxon>Candidatus Tectimicrobiota</taxon>
    </lineage>
</organism>
<evidence type="ECO:0000256" key="5">
    <source>
        <dbReference type="ARBA" id="ARBA00022801"/>
    </source>
</evidence>
<proteinExistence type="inferred from homology"/>
<evidence type="ECO:0000256" key="4">
    <source>
        <dbReference type="ARBA" id="ARBA00022759"/>
    </source>
</evidence>
<dbReference type="EMBL" id="VGLS01000425">
    <property type="protein sequence ID" value="MBM3224870.1"/>
    <property type="molecule type" value="Genomic_DNA"/>
</dbReference>
<keyword evidence="3" id="KW-0540">Nuclease</keyword>
<name>A0A937W349_UNCTE</name>
<comment type="similarity">
    <text evidence="1">Belongs to the HicA mRNA interferase family.</text>
</comment>
<dbReference type="GO" id="GO:0004519">
    <property type="term" value="F:endonuclease activity"/>
    <property type="evidence" value="ECO:0007669"/>
    <property type="project" value="UniProtKB-KW"/>
</dbReference>
<keyword evidence="4" id="KW-0255">Endonuclease</keyword>
<keyword evidence="7" id="KW-0346">Stress response</keyword>
<dbReference type="GO" id="GO:0003729">
    <property type="term" value="F:mRNA binding"/>
    <property type="evidence" value="ECO:0007669"/>
    <property type="project" value="InterPro"/>
</dbReference>
<protein>
    <submittedName>
        <fullName evidence="8">Type II toxin-antitoxin system HicA family toxin</fullName>
    </submittedName>
</protein>
<dbReference type="Proteomes" id="UP000712673">
    <property type="component" value="Unassembled WGS sequence"/>
</dbReference>
<dbReference type="InterPro" id="IPR038570">
    <property type="entry name" value="HicA_sf"/>
</dbReference>
<gene>
    <name evidence="8" type="ORF">FJZ47_13845</name>
</gene>
<dbReference type="AlphaFoldDB" id="A0A937W349"/>
<evidence type="ECO:0000313" key="9">
    <source>
        <dbReference type="Proteomes" id="UP000712673"/>
    </source>
</evidence>
<reference evidence="8" key="1">
    <citation type="submission" date="2019-03" db="EMBL/GenBank/DDBJ databases">
        <title>Lake Tanganyika Metagenome-Assembled Genomes (MAGs).</title>
        <authorList>
            <person name="Tran P."/>
        </authorList>
    </citation>
    <scope>NUCLEOTIDE SEQUENCE</scope>
    <source>
        <strain evidence="8">K_DeepCast_65m_m2_066</strain>
    </source>
</reference>
<dbReference type="Pfam" id="PF07927">
    <property type="entry name" value="HicA_toxin"/>
    <property type="match status" value="1"/>
</dbReference>
<comment type="caution">
    <text evidence="8">The sequence shown here is derived from an EMBL/GenBank/DDBJ whole genome shotgun (WGS) entry which is preliminary data.</text>
</comment>
<evidence type="ECO:0000256" key="3">
    <source>
        <dbReference type="ARBA" id="ARBA00022722"/>
    </source>
</evidence>
<evidence type="ECO:0000256" key="7">
    <source>
        <dbReference type="ARBA" id="ARBA00023016"/>
    </source>
</evidence>
<keyword evidence="2" id="KW-1277">Toxin-antitoxin system</keyword>
<accession>A0A937W349</accession>
<evidence type="ECO:0000256" key="6">
    <source>
        <dbReference type="ARBA" id="ARBA00022884"/>
    </source>
</evidence>
<dbReference type="SUPFAM" id="SSF54786">
    <property type="entry name" value="YcfA/nrd intein domain"/>
    <property type="match status" value="1"/>
</dbReference>